<dbReference type="EMBL" id="QOCW01000016">
    <property type="protein sequence ID" value="RBW68813.1"/>
    <property type="molecule type" value="Genomic_DNA"/>
</dbReference>
<dbReference type="Pfam" id="PF00532">
    <property type="entry name" value="Peripla_BP_1"/>
    <property type="match status" value="1"/>
</dbReference>
<protein>
    <submittedName>
        <fullName evidence="5">LacI family transcriptional regulator</fullName>
    </submittedName>
</protein>
<dbReference type="PANTHER" id="PTHR30146">
    <property type="entry name" value="LACI-RELATED TRANSCRIPTIONAL REPRESSOR"/>
    <property type="match status" value="1"/>
</dbReference>
<dbReference type="Pfam" id="PF00356">
    <property type="entry name" value="LacI"/>
    <property type="match status" value="1"/>
</dbReference>
<dbReference type="InterPro" id="IPR028082">
    <property type="entry name" value="Peripla_BP_I"/>
</dbReference>
<dbReference type="AlphaFoldDB" id="A0A366XXE8"/>
<keyword evidence="6" id="KW-1185">Reference proteome</keyword>
<feature type="domain" description="HTH lacI-type" evidence="4">
    <location>
        <begin position="2"/>
        <end position="56"/>
    </location>
</feature>
<dbReference type="Proteomes" id="UP000253314">
    <property type="component" value="Unassembled WGS sequence"/>
</dbReference>
<dbReference type="SMART" id="SM00354">
    <property type="entry name" value="HTH_LACI"/>
    <property type="match status" value="1"/>
</dbReference>
<evidence type="ECO:0000313" key="6">
    <source>
        <dbReference type="Proteomes" id="UP000253314"/>
    </source>
</evidence>
<evidence type="ECO:0000256" key="2">
    <source>
        <dbReference type="ARBA" id="ARBA00023125"/>
    </source>
</evidence>
<reference evidence="5 6" key="1">
    <citation type="submission" date="2018-07" db="EMBL/GenBank/DDBJ databases">
        <title>Lottiidibacillus patelloidae gen. nov., sp. nov., isolated from the intestinal tract of a marine limpet and the reclassification of B. taeanensis BH030017T, B. algicola KMM 3737T and B. hwajinpoensis SW-72T as genus Lottiidibacillus.</title>
        <authorList>
            <person name="Liu R."/>
            <person name="Huang Z."/>
        </authorList>
    </citation>
    <scope>NUCLEOTIDE SEQUENCE [LARGE SCALE GENOMIC DNA]</scope>
    <source>
        <strain evidence="5 6">BH030017</strain>
    </source>
</reference>
<dbReference type="PANTHER" id="PTHR30146:SF136">
    <property type="entry name" value="NTD BIOSYNTHESIS OPERON REGULATOR NTDR"/>
    <property type="match status" value="1"/>
</dbReference>
<dbReference type="GO" id="GO:0003700">
    <property type="term" value="F:DNA-binding transcription factor activity"/>
    <property type="evidence" value="ECO:0007669"/>
    <property type="project" value="TreeGrafter"/>
</dbReference>
<dbReference type="CDD" id="cd01392">
    <property type="entry name" value="HTH_LacI"/>
    <property type="match status" value="1"/>
</dbReference>
<dbReference type="InterPro" id="IPR001761">
    <property type="entry name" value="Peripla_BP/Lac1_sug-bd_dom"/>
</dbReference>
<dbReference type="InterPro" id="IPR000843">
    <property type="entry name" value="HTH_LacI"/>
</dbReference>
<evidence type="ECO:0000256" key="1">
    <source>
        <dbReference type="ARBA" id="ARBA00023015"/>
    </source>
</evidence>
<dbReference type="SUPFAM" id="SSF53822">
    <property type="entry name" value="Periplasmic binding protein-like I"/>
    <property type="match status" value="1"/>
</dbReference>
<evidence type="ECO:0000256" key="3">
    <source>
        <dbReference type="ARBA" id="ARBA00023163"/>
    </source>
</evidence>
<dbReference type="InterPro" id="IPR010982">
    <property type="entry name" value="Lambda_DNA-bd_dom_sf"/>
</dbReference>
<dbReference type="Gene3D" id="1.10.260.40">
    <property type="entry name" value="lambda repressor-like DNA-binding domains"/>
    <property type="match status" value="1"/>
</dbReference>
<accession>A0A366XXE8</accession>
<dbReference type="GO" id="GO:0000976">
    <property type="term" value="F:transcription cis-regulatory region binding"/>
    <property type="evidence" value="ECO:0007669"/>
    <property type="project" value="TreeGrafter"/>
</dbReference>
<keyword evidence="1" id="KW-0805">Transcription regulation</keyword>
<proteinExistence type="predicted"/>
<keyword evidence="3" id="KW-0804">Transcription</keyword>
<dbReference type="OrthoDB" id="9798934at2"/>
<gene>
    <name evidence="5" type="ORF">DS031_14810</name>
</gene>
<name>A0A366XXE8_9BACI</name>
<dbReference type="PROSITE" id="PS50932">
    <property type="entry name" value="HTH_LACI_2"/>
    <property type="match status" value="1"/>
</dbReference>
<comment type="caution">
    <text evidence="5">The sequence shown here is derived from an EMBL/GenBank/DDBJ whole genome shotgun (WGS) entry which is preliminary data.</text>
</comment>
<keyword evidence="2" id="KW-0238">DNA-binding</keyword>
<evidence type="ECO:0000259" key="4">
    <source>
        <dbReference type="PROSITE" id="PS50932"/>
    </source>
</evidence>
<evidence type="ECO:0000313" key="5">
    <source>
        <dbReference type="EMBL" id="RBW68813.1"/>
    </source>
</evidence>
<dbReference type="Gene3D" id="3.40.50.2300">
    <property type="match status" value="2"/>
</dbReference>
<dbReference type="RefSeq" id="WP_113806855.1">
    <property type="nucleotide sequence ID" value="NZ_QOCW01000016.1"/>
</dbReference>
<dbReference type="SUPFAM" id="SSF47413">
    <property type="entry name" value="lambda repressor-like DNA-binding domains"/>
    <property type="match status" value="1"/>
</dbReference>
<dbReference type="CDD" id="cd06286">
    <property type="entry name" value="PBP1_CcpB-like"/>
    <property type="match status" value="1"/>
</dbReference>
<sequence>MATISDVVKLSGLSKTTVSRVINNHPYVSKENREIVLNSIKELGYVPNPSARRLRGQLTTTIGVIIPRIVNPFFSYLVNAIEQAAFKQGYQVLISQSNEDKNKEIAFLNLLKTKQVDGIIMTSIENDWDIIQSYKEYGSILLCNDYVNQDVFPMIRLDQVKGAYLGVRHLIERGHQKIAYCTGGLFDDEGKGKDRNHGFQKALNEAAIKVNPKWIFIDQHTVEDGKRIMKQIVEMDDRPTAIFTGSDQVAGGMIMEAKEQGLTIPDDLAIIGFDDQPIAEILDPKLTTIRQPVDQLGEKSIEVMIEMLKNPDMEIKSYELPIELIVRQST</sequence>
<organism evidence="5 6">
    <name type="scientific">Bacillus taeanensis</name>
    <dbReference type="NCBI Taxonomy" id="273032"/>
    <lineage>
        <taxon>Bacteria</taxon>
        <taxon>Bacillati</taxon>
        <taxon>Bacillota</taxon>
        <taxon>Bacilli</taxon>
        <taxon>Bacillales</taxon>
        <taxon>Bacillaceae</taxon>
        <taxon>Bacillus</taxon>
    </lineage>
</organism>